<feature type="compositionally biased region" description="Basic and acidic residues" evidence="1">
    <location>
        <begin position="52"/>
        <end position="62"/>
    </location>
</feature>
<dbReference type="RefSeq" id="WP_147493831.1">
    <property type="nucleotide sequence ID" value="NZ_CP041659.1"/>
</dbReference>
<protein>
    <submittedName>
        <fullName evidence="2">Uncharacterized protein</fullName>
    </submittedName>
</protein>
<accession>A0A516IR53</accession>
<evidence type="ECO:0000256" key="1">
    <source>
        <dbReference type="SAM" id="MobiDB-lite"/>
    </source>
</evidence>
<evidence type="ECO:0000313" key="2">
    <source>
        <dbReference type="EMBL" id="QDP19378.1"/>
    </source>
</evidence>
<reference evidence="2 3" key="1">
    <citation type="submission" date="2019-07" db="EMBL/GenBank/DDBJ databases">
        <title>Sphingomonas AE3 Genome sequencing and assembly.</title>
        <authorList>
            <person name="Kim H."/>
        </authorList>
    </citation>
    <scope>NUCLEOTIDE SEQUENCE [LARGE SCALE GENOMIC DNA]</scope>
    <source>
        <strain evidence="2 3">AE3</strain>
    </source>
</reference>
<gene>
    <name evidence="2" type="ORF">FMM02_05000</name>
</gene>
<keyword evidence="3" id="KW-1185">Reference proteome</keyword>
<dbReference type="AlphaFoldDB" id="A0A516IR53"/>
<evidence type="ECO:0000313" key="3">
    <source>
        <dbReference type="Proteomes" id="UP000321857"/>
    </source>
</evidence>
<dbReference type="EMBL" id="CP041659">
    <property type="protein sequence ID" value="QDP19378.1"/>
    <property type="molecule type" value="Genomic_DNA"/>
</dbReference>
<organism evidence="2 3">
    <name type="scientific">Sphingomonas xanthus</name>
    <dbReference type="NCBI Taxonomy" id="2594473"/>
    <lineage>
        <taxon>Bacteria</taxon>
        <taxon>Pseudomonadati</taxon>
        <taxon>Pseudomonadota</taxon>
        <taxon>Alphaproteobacteria</taxon>
        <taxon>Sphingomonadales</taxon>
        <taxon>Sphingomonadaceae</taxon>
        <taxon>Sphingomonas</taxon>
    </lineage>
</organism>
<feature type="region of interest" description="Disordered" evidence="1">
    <location>
        <begin position="38"/>
        <end position="62"/>
    </location>
</feature>
<name>A0A516IR53_9SPHN</name>
<dbReference type="KEGG" id="sxa:FMM02_05000"/>
<proteinExistence type="predicted"/>
<sequence>MLALVLLLQTAQPDIQLNARIEARSMKIERHGEARLEVRSDPDGGNVVKADVSPRTKAKEQRNVVVTLDAEARIGTDASGDATGTAQPR</sequence>
<dbReference type="Proteomes" id="UP000321857">
    <property type="component" value="Chromosome"/>
</dbReference>